<organism evidence="1 2">
    <name type="scientific">Pseudomonas umsongensis</name>
    <dbReference type="NCBI Taxonomy" id="198618"/>
    <lineage>
        <taxon>Bacteria</taxon>
        <taxon>Pseudomonadati</taxon>
        <taxon>Pseudomonadota</taxon>
        <taxon>Gammaproteobacteria</taxon>
        <taxon>Pseudomonadales</taxon>
        <taxon>Pseudomonadaceae</taxon>
        <taxon>Pseudomonas</taxon>
    </lineage>
</organism>
<dbReference type="EMBL" id="JACHVR010000001">
    <property type="protein sequence ID" value="MBB2885594.1"/>
    <property type="molecule type" value="Genomic_DNA"/>
</dbReference>
<evidence type="ECO:0000313" key="2">
    <source>
        <dbReference type="Proteomes" id="UP000589818"/>
    </source>
</evidence>
<accession>A0ACC5MA72</accession>
<keyword evidence="2" id="KW-1185">Reference proteome</keyword>
<gene>
    <name evidence="1" type="ORF">FHR69_001460</name>
</gene>
<reference evidence="1" key="1">
    <citation type="submission" date="2020-08" db="EMBL/GenBank/DDBJ databases">
        <title>Plant associated metagenomes--Microbial community diversity and host control of community assembly across model and emerging plant ecological genomics systems.</title>
        <authorList>
            <person name="Dangl J."/>
        </authorList>
    </citation>
    <scope>NUCLEOTIDE SEQUENCE</scope>
    <source>
        <strain evidence="1">KD5</strain>
    </source>
</reference>
<name>A0ACC5MA72_9PSED</name>
<comment type="caution">
    <text evidence="1">The sequence shown here is derived from an EMBL/GenBank/DDBJ whole genome shotgun (WGS) entry which is preliminary data.</text>
</comment>
<evidence type="ECO:0000313" key="1">
    <source>
        <dbReference type="EMBL" id="MBB2885594.1"/>
    </source>
</evidence>
<protein>
    <submittedName>
        <fullName evidence="1">Filamentous hemagglutinin</fullName>
    </submittedName>
</protein>
<sequence length="160" mass="17216">MPGQTEKALDFLDGKRGLSPFIRQIVPEGEKLARMQGAGETGIDDLFRVNRPDVDYVVIEYKFVGDPKKGGNTSLINTNDGKQGSESWTLGAGRLEKAVGEQHASDVMRAIDAGRTETWVVRTGGDGSTEIQVLDSLGKPKLIDTSKILTSKTNLSGAQP</sequence>
<dbReference type="Proteomes" id="UP000589818">
    <property type="component" value="Unassembled WGS sequence"/>
</dbReference>
<proteinExistence type="predicted"/>